<evidence type="ECO:0000313" key="7">
    <source>
        <dbReference type="Proteomes" id="UP001152484"/>
    </source>
</evidence>
<evidence type="ECO:0000313" key="6">
    <source>
        <dbReference type="EMBL" id="CAH9070081.1"/>
    </source>
</evidence>
<keyword evidence="2" id="KW-0863">Zinc-finger</keyword>
<protein>
    <recommendedName>
        <fullName evidence="5">BED-type domain-containing protein</fullName>
    </recommendedName>
</protein>
<dbReference type="GO" id="GO:0003677">
    <property type="term" value="F:DNA binding"/>
    <property type="evidence" value="ECO:0007669"/>
    <property type="project" value="InterPro"/>
</dbReference>
<reference evidence="6" key="1">
    <citation type="submission" date="2022-07" db="EMBL/GenBank/DDBJ databases">
        <authorList>
            <person name="Macas J."/>
            <person name="Novak P."/>
            <person name="Neumann P."/>
        </authorList>
    </citation>
    <scope>NUCLEOTIDE SEQUENCE</scope>
</reference>
<organism evidence="6 7">
    <name type="scientific">Cuscuta europaea</name>
    <name type="common">European dodder</name>
    <dbReference type="NCBI Taxonomy" id="41803"/>
    <lineage>
        <taxon>Eukaryota</taxon>
        <taxon>Viridiplantae</taxon>
        <taxon>Streptophyta</taxon>
        <taxon>Embryophyta</taxon>
        <taxon>Tracheophyta</taxon>
        <taxon>Spermatophyta</taxon>
        <taxon>Magnoliopsida</taxon>
        <taxon>eudicotyledons</taxon>
        <taxon>Gunneridae</taxon>
        <taxon>Pentapetalae</taxon>
        <taxon>asterids</taxon>
        <taxon>lamiids</taxon>
        <taxon>Solanales</taxon>
        <taxon>Convolvulaceae</taxon>
        <taxon>Cuscuteae</taxon>
        <taxon>Cuscuta</taxon>
        <taxon>Cuscuta subgen. Cuscuta</taxon>
    </lineage>
</organism>
<comment type="caution">
    <text evidence="6">The sequence shown here is derived from an EMBL/GenBank/DDBJ whole genome shotgun (WGS) entry which is preliminary data.</text>
</comment>
<keyword evidence="7" id="KW-1185">Reference proteome</keyword>
<gene>
    <name evidence="6" type="ORF">CEURO_LOCUS3518</name>
</gene>
<feature type="domain" description="BED-type" evidence="5">
    <location>
        <begin position="149"/>
        <end position="177"/>
    </location>
</feature>
<keyword evidence="3" id="KW-0862">Zinc</keyword>
<evidence type="ECO:0000256" key="4">
    <source>
        <dbReference type="SAM" id="MobiDB-lite"/>
    </source>
</evidence>
<keyword evidence="1" id="KW-0479">Metal-binding</keyword>
<dbReference type="GO" id="GO:0008270">
    <property type="term" value="F:zinc ion binding"/>
    <property type="evidence" value="ECO:0007669"/>
    <property type="project" value="UniProtKB-KW"/>
</dbReference>
<feature type="region of interest" description="Disordered" evidence="4">
    <location>
        <begin position="1"/>
        <end position="137"/>
    </location>
</feature>
<evidence type="ECO:0000256" key="2">
    <source>
        <dbReference type="ARBA" id="ARBA00022771"/>
    </source>
</evidence>
<evidence type="ECO:0000259" key="5">
    <source>
        <dbReference type="Pfam" id="PF02892"/>
    </source>
</evidence>
<accession>A0A9P0YNZ3</accession>
<feature type="compositionally biased region" description="Acidic residues" evidence="4">
    <location>
        <begin position="105"/>
        <end position="118"/>
    </location>
</feature>
<dbReference type="AlphaFoldDB" id="A0A9P0YNZ3"/>
<dbReference type="EMBL" id="CAMAPE010000005">
    <property type="protein sequence ID" value="CAH9070081.1"/>
    <property type="molecule type" value="Genomic_DNA"/>
</dbReference>
<feature type="compositionally biased region" description="Basic and acidic residues" evidence="4">
    <location>
        <begin position="43"/>
        <end position="57"/>
    </location>
</feature>
<dbReference type="InterPro" id="IPR003656">
    <property type="entry name" value="Znf_BED"/>
</dbReference>
<evidence type="ECO:0000256" key="3">
    <source>
        <dbReference type="ARBA" id="ARBA00022833"/>
    </source>
</evidence>
<evidence type="ECO:0000256" key="1">
    <source>
        <dbReference type="ARBA" id="ARBA00022723"/>
    </source>
</evidence>
<proteinExistence type="predicted"/>
<sequence length="179" mass="20267">MQHGRAFVDMGNLGWNRTKEIARNHPSSQKGKSKGHAGSSSQTRDDFETDYHQRDVDAMSDEQLRQLLSRGVFQQHDVPEIEDELEDDDAEEDPPTAEGEGHDTPDDEEEAEDEDEDGSSQPGKKDVSPTIDGNFKKVKDKKNEKWYTQCQHCPKIYSLGISEGYSSLKRHLQSKHPVV</sequence>
<dbReference type="Pfam" id="PF02892">
    <property type="entry name" value="zf-BED"/>
    <property type="match status" value="1"/>
</dbReference>
<name>A0A9P0YNZ3_CUSEU</name>
<feature type="compositionally biased region" description="Acidic residues" evidence="4">
    <location>
        <begin position="80"/>
        <end position="95"/>
    </location>
</feature>
<dbReference type="Proteomes" id="UP001152484">
    <property type="component" value="Unassembled WGS sequence"/>
</dbReference>